<gene>
    <name evidence="3" type="ORF">EI293_14105</name>
</gene>
<feature type="domain" description="DUF2157" evidence="2">
    <location>
        <begin position="53"/>
        <end position="199"/>
    </location>
</feature>
<organism evidence="3 4">
    <name type="scientific">Hymenobacter perfusus</name>
    <dbReference type="NCBI Taxonomy" id="1236770"/>
    <lineage>
        <taxon>Bacteria</taxon>
        <taxon>Pseudomonadati</taxon>
        <taxon>Bacteroidota</taxon>
        <taxon>Cytophagia</taxon>
        <taxon>Cytophagales</taxon>
        <taxon>Hymenobacteraceae</taxon>
        <taxon>Hymenobacter</taxon>
    </lineage>
</organism>
<feature type="transmembrane region" description="Helical" evidence="1">
    <location>
        <begin position="314"/>
        <end position="333"/>
    </location>
</feature>
<feature type="transmembrane region" description="Helical" evidence="1">
    <location>
        <begin position="200"/>
        <end position="220"/>
    </location>
</feature>
<feature type="transmembrane region" description="Helical" evidence="1">
    <location>
        <begin position="109"/>
        <end position="130"/>
    </location>
</feature>
<proteinExistence type="predicted"/>
<accession>A0A428K8X7</accession>
<keyword evidence="1" id="KW-0812">Transmembrane</keyword>
<dbReference type="AlphaFoldDB" id="A0A428K8X7"/>
<keyword evidence="1" id="KW-1133">Transmembrane helix</keyword>
<feature type="transmembrane region" description="Helical" evidence="1">
    <location>
        <begin position="226"/>
        <end position="248"/>
    </location>
</feature>
<evidence type="ECO:0000259" key="2">
    <source>
        <dbReference type="Pfam" id="PF09925"/>
    </source>
</evidence>
<protein>
    <submittedName>
        <fullName evidence="3">DUF2157 domain-containing protein</fullName>
    </submittedName>
</protein>
<feature type="transmembrane region" description="Helical" evidence="1">
    <location>
        <begin position="85"/>
        <end position="103"/>
    </location>
</feature>
<keyword evidence="4" id="KW-1185">Reference proteome</keyword>
<dbReference type="InterPro" id="IPR018677">
    <property type="entry name" value="DUF2157"/>
</dbReference>
<feature type="transmembrane region" description="Helical" evidence="1">
    <location>
        <begin position="345"/>
        <end position="365"/>
    </location>
</feature>
<evidence type="ECO:0000313" key="4">
    <source>
        <dbReference type="Proteomes" id="UP000270291"/>
    </source>
</evidence>
<reference evidence="3 4" key="1">
    <citation type="submission" date="2018-12" db="EMBL/GenBank/DDBJ databases">
        <authorList>
            <person name="Feng G."/>
            <person name="Zhu H."/>
        </authorList>
    </citation>
    <scope>NUCLEOTIDE SEQUENCE [LARGE SCALE GENOMIC DNA]</scope>
    <source>
        <strain evidence="3 4">LMG 26000</strain>
    </source>
</reference>
<evidence type="ECO:0000313" key="3">
    <source>
        <dbReference type="EMBL" id="RSK42925.1"/>
    </source>
</evidence>
<dbReference type="EMBL" id="RWIU01000004">
    <property type="protein sequence ID" value="RSK42925.1"/>
    <property type="molecule type" value="Genomic_DNA"/>
</dbReference>
<sequence length="374" mass="41116">MLMSAMKRTGWSLSNPYGSRPKYDAYRGFVLSATFAAYLSPFWCMLLSHLLADLQARGLLLPAQIRAIADDEQTRPMSLHQELRAALYLGVTLLTGGLGVLLYQHLDGIGFLVLLAVMALLMLTSFGYAWRRRQSFTWGQNTPGSFLPDYALLLGCLLFLALETYCQAVFNLFGSRYGLATLLPAVLFLALAYRLDHRGVLAMGLTALGAWVGVSVQPLSVFTANALLTSQLGIAGVLLGLALTAAGLHAEFTRHKPHFAFTYISLGANVALLAATAVLFDYYPQPWLPKWIAVLLVLLLSAGLIWYARHARSYLFLLMGVCYGYLALTYSFIRLLDFSNGGEAGVLLISLYFMLSAGGVIVLFMHSKEFLRRA</sequence>
<dbReference type="Pfam" id="PF09925">
    <property type="entry name" value="DUF2157"/>
    <property type="match status" value="1"/>
</dbReference>
<feature type="transmembrane region" description="Helical" evidence="1">
    <location>
        <begin position="176"/>
        <end position="193"/>
    </location>
</feature>
<feature type="transmembrane region" description="Helical" evidence="1">
    <location>
        <begin position="150"/>
        <end position="170"/>
    </location>
</feature>
<evidence type="ECO:0000256" key="1">
    <source>
        <dbReference type="SAM" id="Phobius"/>
    </source>
</evidence>
<feature type="transmembrane region" description="Helical" evidence="1">
    <location>
        <begin position="260"/>
        <end position="282"/>
    </location>
</feature>
<feature type="transmembrane region" description="Helical" evidence="1">
    <location>
        <begin position="288"/>
        <end position="307"/>
    </location>
</feature>
<comment type="caution">
    <text evidence="3">The sequence shown here is derived from an EMBL/GenBank/DDBJ whole genome shotgun (WGS) entry which is preliminary data.</text>
</comment>
<keyword evidence="1" id="KW-0472">Membrane</keyword>
<name>A0A428K8X7_9BACT</name>
<dbReference type="OrthoDB" id="650263at2"/>
<feature type="transmembrane region" description="Helical" evidence="1">
    <location>
        <begin position="29"/>
        <end position="52"/>
    </location>
</feature>
<dbReference type="Proteomes" id="UP000270291">
    <property type="component" value="Unassembled WGS sequence"/>
</dbReference>